<dbReference type="SUPFAM" id="SSF50978">
    <property type="entry name" value="WD40 repeat-like"/>
    <property type="match status" value="1"/>
</dbReference>
<dbReference type="InterPro" id="IPR019775">
    <property type="entry name" value="WD40_repeat_CS"/>
</dbReference>
<evidence type="ECO:0000256" key="3">
    <source>
        <dbReference type="PROSITE-ProRule" id="PRU00221"/>
    </source>
</evidence>
<evidence type="ECO:0000256" key="2">
    <source>
        <dbReference type="ARBA" id="ARBA00022737"/>
    </source>
</evidence>
<organism evidence="5 6">
    <name type="scientific">Suillus placidus</name>
    <dbReference type="NCBI Taxonomy" id="48579"/>
    <lineage>
        <taxon>Eukaryota</taxon>
        <taxon>Fungi</taxon>
        <taxon>Dikarya</taxon>
        <taxon>Basidiomycota</taxon>
        <taxon>Agaricomycotina</taxon>
        <taxon>Agaricomycetes</taxon>
        <taxon>Agaricomycetidae</taxon>
        <taxon>Boletales</taxon>
        <taxon>Suillineae</taxon>
        <taxon>Suillaceae</taxon>
        <taxon>Suillus</taxon>
    </lineage>
</organism>
<proteinExistence type="predicted"/>
<feature type="region of interest" description="Disordered" evidence="4">
    <location>
        <begin position="222"/>
        <end position="270"/>
    </location>
</feature>
<dbReference type="PROSITE" id="PS00678">
    <property type="entry name" value="WD_REPEATS_1"/>
    <property type="match status" value="1"/>
</dbReference>
<keyword evidence="2" id="KW-0677">Repeat</keyword>
<dbReference type="Pfam" id="PF00400">
    <property type="entry name" value="WD40"/>
    <property type="match status" value="1"/>
</dbReference>
<dbReference type="Gene3D" id="2.130.10.10">
    <property type="entry name" value="YVTN repeat-like/Quinoprotein amine dehydrogenase"/>
    <property type="match status" value="1"/>
</dbReference>
<evidence type="ECO:0000256" key="1">
    <source>
        <dbReference type="ARBA" id="ARBA00022574"/>
    </source>
</evidence>
<comment type="caution">
    <text evidence="5">The sequence shown here is derived from an EMBL/GenBank/DDBJ whole genome shotgun (WGS) entry which is preliminary data.</text>
</comment>
<dbReference type="EMBL" id="JABBWD010000120">
    <property type="protein sequence ID" value="KAG1764682.1"/>
    <property type="molecule type" value="Genomic_DNA"/>
</dbReference>
<dbReference type="OrthoDB" id="2690576at2759"/>
<evidence type="ECO:0000313" key="6">
    <source>
        <dbReference type="Proteomes" id="UP000714275"/>
    </source>
</evidence>
<feature type="repeat" description="WD" evidence="3">
    <location>
        <begin position="16"/>
        <end position="51"/>
    </location>
</feature>
<dbReference type="InterPro" id="IPR036322">
    <property type="entry name" value="WD40_repeat_dom_sf"/>
</dbReference>
<accession>A0A9P7CV52</accession>
<keyword evidence="6" id="KW-1185">Reference proteome</keyword>
<gene>
    <name evidence="5" type="ORF">EV702DRAFT_105777</name>
</gene>
<dbReference type="AlphaFoldDB" id="A0A9P7CV52"/>
<dbReference type="Proteomes" id="UP000714275">
    <property type="component" value="Unassembled WGS sequence"/>
</dbReference>
<feature type="region of interest" description="Disordered" evidence="4">
    <location>
        <begin position="91"/>
        <end position="112"/>
    </location>
</feature>
<keyword evidence="1 3" id="KW-0853">WD repeat</keyword>
<reference evidence="5" key="1">
    <citation type="journal article" date="2020" name="New Phytol.">
        <title>Comparative genomics reveals dynamic genome evolution in host specialist ectomycorrhizal fungi.</title>
        <authorList>
            <person name="Lofgren L.A."/>
            <person name="Nguyen N.H."/>
            <person name="Vilgalys R."/>
            <person name="Ruytinx J."/>
            <person name="Liao H.L."/>
            <person name="Branco S."/>
            <person name="Kuo A."/>
            <person name="LaButti K."/>
            <person name="Lipzen A."/>
            <person name="Andreopoulos W."/>
            <person name="Pangilinan J."/>
            <person name="Riley R."/>
            <person name="Hundley H."/>
            <person name="Na H."/>
            <person name="Barry K."/>
            <person name="Grigoriev I.V."/>
            <person name="Stajich J.E."/>
            <person name="Kennedy P.G."/>
        </authorList>
    </citation>
    <scope>NUCLEOTIDE SEQUENCE</scope>
    <source>
        <strain evidence="5">DOB743</strain>
    </source>
</reference>
<feature type="compositionally biased region" description="Low complexity" evidence="4">
    <location>
        <begin position="244"/>
        <end position="270"/>
    </location>
</feature>
<dbReference type="PROSITE" id="PS50294">
    <property type="entry name" value="WD_REPEATS_REGION"/>
    <property type="match status" value="1"/>
</dbReference>
<sequence>MAQLWNLGTNLPVGPPLQHEDGVECAAFSTDGKMLVTGCNDKNVYAWDIHTILKTAGLELPIASTNIQPSTPSRLDLHALFACLSPLLPRSRRNTDEETDPHPTAPSGSRPDALRDLLSSLFRSQPHANEEIELPQRVSCPYVVEVAAMRDSEVCLSLVCQSLASGDLYPGVICCWAAATHSAQWYYCTRCKTCVFTTRPTVGSSRAFFYCCASPQHANANAQSTQQHGQSQGPVQTQVSSLETQPAAPSTSTTPTAPDTHTTAPVAATA</sequence>
<evidence type="ECO:0000313" key="5">
    <source>
        <dbReference type="EMBL" id="KAG1764682.1"/>
    </source>
</evidence>
<evidence type="ECO:0000256" key="4">
    <source>
        <dbReference type="SAM" id="MobiDB-lite"/>
    </source>
</evidence>
<dbReference type="InterPro" id="IPR015943">
    <property type="entry name" value="WD40/YVTN_repeat-like_dom_sf"/>
</dbReference>
<protein>
    <submittedName>
        <fullName evidence="5">Uncharacterized protein</fullName>
    </submittedName>
</protein>
<name>A0A9P7CV52_9AGAM</name>
<feature type="compositionally biased region" description="Polar residues" evidence="4">
    <location>
        <begin position="222"/>
        <end position="243"/>
    </location>
</feature>
<dbReference type="SMART" id="SM00320">
    <property type="entry name" value="WD40"/>
    <property type="match status" value="1"/>
</dbReference>
<dbReference type="InterPro" id="IPR001680">
    <property type="entry name" value="WD40_rpt"/>
</dbReference>
<dbReference type="PROSITE" id="PS50082">
    <property type="entry name" value="WD_REPEATS_2"/>
    <property type="match status" value="1"/>
</dbReference>